<evidence type="ECO:0000256" key="2">
    <source>
        <dbReference type="SAM" id="SignalP"/>
    </source>
</evidence>
<feature type="signal peptide" evidence="2">
    <location>
        <begin position="1"/>
        <end position="19"/>
    </location>
</feature>
<proteinExistence type="predicted"/>
<gene>
    <name evidence="3" type="ORF">O181_038378</name>
</gene>
<sequence length="407" mass="45520">MRLWCLGIVSALWYTVSIGAAFSSLTRQQTHTGAILFKESELPTFKQRVKRNQASLSFFNTARDYALVPLQKLGLVSSHASADSAAKEAPDLTKEALQGKTSSEKPVIAQVEEKTVSSKSNEMTSNPDGKPVTQETHLELNRLSKSSNSGTKNSKNSKKDTTQEHTPLNREDFLTRALKWFKNSTAVSELWTRLIKKIQSWFKDPGIWRKFGGKTKEGVTEQTTSPVSERKIDKVQPNQIATTSVVEPKAENENGSKIPQPKSSFSFKWWSPKPQPAASDKALSFLASSDPTSKTLQPIKSLERQKTIEAQTIESVLDLFSVKELAEILVSILPKAGFFWKLVGRFLRVSTVENILEQLRIAVTPKLEQALQNVKFRDILSQFIADVVIKIKSAQNSPRGKTYQRQI</sequence>
<protein>
    <recommendedName>
        <fullName evidence="5">RxLR-like protein</fullName>
    </recommendedName>
</protein>
<name>A0A9Q3DBB1_9BASI</name>
<accession>A0A9Q3DBB1</accession>
<feature type="compositionally biased region" description="Polar residues" evidence="1">
    <location>
        <begin position="117"/>
        <end position="127"/>
    </location>
</feature>
<feature type="region of interest" description="Disordered" evidence="1">
    <location>
        <begin position="86"/>
        <end position="168"/>
    </location>
</feature>
<dbReference type="Proteomes" id="UP000765509">
    <property type="component" value="Unassembled WGS sequence"/>
</dbReference>
<organism evidence="3 4">
    <name type="scientific">Austropuccinia psidii MF-1</name>
    <dbReference type="NCBI Taxonomy" id="1389203"/>
    <lineage>
        <taxon>Eukaryota</taxon>
        <taxon>Fungi</taxon>
        <taxon>Dikarya</taxon>
        <taxon>Basidiomycota</taxon>
        <taxon>Pucciniomycotina</taxon>
        <taxon>Pucciniomycetes</taxon>
        <taxon>Pucciniales</taxon>
        <taxon>Sphaerophragmiaceae</taxon>
        <taxon>Austropuccinia</taxon>
    </lineage>
</organism>
<keyword evidence="4" id="KW-1185">Reference proteome</keyword>
<feature type="compositionally biased region" description="Low complexity" evidence="1">
    <location>
        <begin position="144"/>
        <end position="154"/>
    </location>
</feature>
<dbReference type="AlphaFoldDB" id="A0A9Q3DBB1"/>
<comment type="caution">
    <text evidence="3">The sequence shown here is derived from an EMBL/GenBank/DDBJ whole genome shotgun (WGS) entry which is preliminary data.</text>
</comment>
<dbReference type="EMBL" id="AVOT02014842">
    <property type="protein sequence ID" value="MBW0498663.1"/>
    <property type="molecule type" value="Genomic_DNA"/>
</dbReference>
<reference evidence="3" key="1">
    <citation type="submission" date="2021-03" db="EMBL/GenBank/DDBJ databases">
        <title>Draft genome sequence of rust myrtle Austropuccinia psidii MF-1, a brazilian biotype.</title>
        <authorList>
            <person name="Quecine M.C."/>
            <person name="Pachon D.M.R."/>
            <person name="Bonatelli M.L."/>
            <person name="Correr F.H."/>
            <person name="Franceschini L.M."/>
            <person name="Leite T.F."/>
            <person name="Margarido G.R.A."/>
            <person name="Almeida C.A."/>
            <person name="Ferrarezi J.A."/>
            <person name="Labate C.A."/>
        </authorList>
    </citation>
    <scope>NUCLEOTIDE SEQUENCE</scope>
    <source>
        <strain evidence="3">MF-1</strain>
    </source>
</reference>
<feature type="compositionally biased region" description="Basic and acidic residues" evidence="1">
    <location>
        <begin position="157"/>
        <end position="168"/>
    </location>
</feature>
<evidence type="ECO:0000256" key="1">
    <source>
        <dbReference type="SAM" id="MobiDB-lite"/>
    </source>
</evidence>
<evidence type="ECO:0000313" key="3">
    <source>
        <dbReference type="EMBL" id="MBW0498663.1"/>
    </source>
</evidence>
<evidence type="ECO:0008006" key="5">
    <source>
        <dbReference type="Google" id="ProtNLM"/>
    </source>
</evidence>
<keyword evidence="2" id="KW-0732">Signal</keyword>
<evidence type="ECO:0000313" key="4">
    <source>
        <dbReference type="Proteomes" id="UP000765509"/>
    </source>
</evidence>
<feature type="chain" id="PRO_5040429561" description="RxLR-like protein" evidence="2">
    <location>
        <begin position="20"/>
        <end position="407"/>
    </location>
</feature>